<proteinExistence type="predicted"/>
<keyword evidence="2" id="KW-0732">Signal</keyword>
<accession>A0A5B0Q0Y2</accession>
<protein>
    <submittedName>
        <fullName evidence="3">Uncharacterized protein</fullName>
    </submittedName>
</protein>
<dbReference type="Proteomes" id="UP000325313">
    <property type="component" value="Unassembled WGS sequence"/>
</dbReference>
<organism evidence="3 4">
    <name type="scientific">Puccinia graminis f. sp. tritici</name>
    <dbReference type="NCBI Taxonomy" id="56615"/>
    <lineage>
        <taxon>Eukaryota</taxon>
        <taxon>Fungi</taxon>
        <taxon>Dikarya</taxon>
        <taxon>Basidiomycota</taxon>
        <taxon>Pucciniomycotina</taxon>
        <taxon>Pucciniomycetes</taxon>
        <taxon>Pucciniales</taxon>
        <taxon>Pucciniaceae</taxon>
        <taxon>Puccinia</taxon>
    </lineage>
</organism>
<evidence type="ECO:0000256" key="1">
    <source>
        <dbReference type="SAM" id="MobiDB-lite"/>
    </source>
</evidence>
<reference evidence="3 4" key="1">
    <citation type="submission" date="2019-05" db="EMBL/GenBank/DDBJ databases">
        <title>Emergence of the Ug99 lineage of the wheat stem rust pathogen through somatic hybridization.</title>
        <authorList>
            <person name="Li F."/>
            <person name="Upadhyaya N.M."/>
            <person name="Sperschneider J."/>
            <person name="Matny O."/>
            <person name="Nguyen-Phuc H."/>
            <person name="Mago R."/>
            <person name="Raley C."/>
            <person name="Miller M.E."/>
            <person name="Silverstein K.A.T."/>
            <person name="Henningsen E."/>
            <person name="Hirsch C.D."/>
            <person name="Visser B."/>
            <person name="Pretorius Z.A."/>
            <person name="Steffenson B.J."/>
            <person name="Schwessinger B."/>
            <person name="Dodds P.N."/>
            <person name="Figueroa M."/>
        </authorList>
    </citation>
    <scope>NUCLEOTIDE SEQUENCE [LARGE SCALE GENOMIC DNA]</scope>
    <source>
        <strain evidence="3 4">Ug99</strain>
    </source>
</reference>
<evidence type="ECO:0000313" key="3">
    <source>
        <dbReference type="EMBL" id="KAA1106709.1"/>
    </source>
</evidence>
<comment type="caution">
    <text evidence="3">The sequence shown here is derived from an EMBL/GenBank/DDBJ whole genome shotgun (WGS) entry which is preliminary data.</text>
</comment>
<name>A0A5B0Q0Y2_PUCGR</name>
<dbReference type="AlphaFoldDB" id="A0A5B0Q0Y2"/>
<evidence type="ECO:0000313" key="4">
    <source>
        <dbReference type="Proteomes" id="UP000325313"/>
    </source>
</evidence>
<gene>
    <name evidence="3" type="ORF">PGTUg99_011656</name>
</gene>
<feature type="chain" id="PRO_5022769036" evidence="2">
    <location>
        <begin position="23"/>
        <end position="160"/>
    </location>
</feature>
<dbReference type="EMBL" id="VDEP01000310">
    <property type="protein sequence ID" value="KAA1106709.1"/>
    <property type="molecule type" value="Genomic_DNA"/>
</dbReference>
<evidence type="ECO:0000256" key="2">
    <source>
        <dbReference type="SAM" id="SignalP"/>
    </source>
</evidence>
<feature type="region of interest" description="Disordered" evidence="1">
    <location>
        <begin position="45"/>
        <end position="76"/>
    </location>
</feature>
<feature type="signal peptide" evidence="2">
    <location>
        <begin position="1"/>
        <end position="22"/>
    </location>
</feature>
<sequence>MRFLQLLFIACAMILPNSIILAMEEIAEVGEQNLGQRTGRLFNHRGSTSSDVKSEGLADAPENLTSNMEPESNGLDPQENVNGNQLLHKVQSLYWYWAPELLMLALAGPLMKHWPELFEPRQSTYNLIPGLWIAAAPGMAWNFFRGSKFISKFISKASHD</sequence>